<evidence type="ECO:0000256" key="5">
    <source>
        <dbReference type="ARBA" id="ARBA00023049"/>
    </source>
</evidence>
<evidence type="ECO:0000256" key="2">
    <source>
        <dbReference type="ARBA" id="ARBA00022723"/>
    </source>
</evidence>
<dbReference type="Proteomes" id="UP000002534">
    <property type="component" value="Chromosome"/>
</dbReference>
<feature type="domain" description="Peptidase M48" evidence="8">
    <location>
        <begin position="67"/>
        <end position="251"/>
    </location>
</feature>
<comment type="cofactor">
    <cofactor evidence="7">
        <name>Zn(2+)</name>
        <dbReference type="ChEBI" id="CHEBI:29105"/>
    </cofactor>
    <text evidence="7">Binds 1 zinc ion per subunit.</text>
</comment>
<dbReference type="PROSITE" id="PS50005">
    <property type="entry name" value="TPR"/>
    <property type="match status" value="1"/>
</dbReference>
<dbReference type="InterPro" id="IPR011990">
    <property type="entry name" value="TPR-like_helical_dom_sf"/>
</dbReference>
<dbReference type="PROSITE" id="PS51257">
    <property type="entry name" value="PROKAR_LIPOPROTEIN"/>
    <property type="match status" value="1"/>
</dbReference>
<keyword evidence="4 7" id="KW-0862">Zinc</keyword>
<sequence length="436" mass="47318">MRVIHRLSVVAAALVLLMVGGCAVNPVTGRQELALFTITPSQEIQLGQEAFPKAVQQMGGEYDDPALAAYVNGVGKRVAQVAERPELPYEFRVLNDSTPNAFALPGGFVAITRGLLVSLENEAQLAAVLGHEVGHVTARDSVQGMQRGTLLGAGLAVLSAATGSSAYGGVAQKAGQLAAGLLDNRFSREQERQADRLGVDYMVRAGYNPRGSVQLQEFFYRTVEAGAEPMWLAGLFRTHPFSKERMLALEAYIAERYSLQQSDPRFVLNEQPFQRAVSGLRQSSKGYELYDQARQQEQQGHVSQAIATYLQAATVAPDQALILTGLGMAYLHARDVRAARPHLARAVQLDGNYYLSHLGLGLVYLELDDESAAISHLEKSMNLLPTDRGGYLLAMGHEKQGRIAKAADLYRQIAEAYPQSKIGQAAARKVAELQAK</sequence>
<reference evidence="10" key="1">
    <citation type="submission" date="2005-10" db="EMBL/GenBank/DDBJ databases">
        <title>Complete sequence of Pelobacter carbinolicus DSM 2380.</title>
        <authorList>
            <person name="Copeland A."/>
            <person name="Lucas S."/>
            <person name="Lapidus A."/>
            <person name="Barry K."/>
            <person name="Detter J.C."/>
            <person name="Glavina T."/>
            <person name="Hammon N."/>
            <person name="Israni S."/>
            <person name="Pitluck S."/>
            <person name="Chertkov O."/>
            <person name="Schmutz J."/>
            <person name="Larimer F."/>
            <person name="Land M."/>
            <person name="Kyrpides N."/>
            <person name="Ivanova N."/>
            <person name="Richardson P."/>
        </authorList>
    </citation>
    <scope>NUCLEOTIDE SEQUENCE [LARGE SCALE GENOMIC DNA]</scope>
    <source>
        <strain evidence="10">DSM 2380 / NBRC 103641 / GraBd1</strain>
    </source>
</reference>
<dbReference type="Pfam" id="PF01435">
    <property type="entry name" value="Peptidase_M48"/>
    <property type="match status" value="1"/>
</dbReference>
<dbReference type="InterPro" id="IPR019734">
    <property type="entry name" value="TPR_rpt"/>
</dbReference>
<evidence type="ECO:0000256" key="1">
    <source>
        <dbReference type="ARBA" id="ARBA00022670"/>
    </source>
</evidence>
<proteinExistence type="inferred from homology"/>
<evidence type="ECO:0000313" key="9">
    <source>
        <dbReference type="EMBL" id="ABA88461.2"/>
    </source>
</evidence>
<dbReference type="Gene3D" id="1.25.40.10">
    <property type="entry name" value="Tetratricopeptide repeat domain"/>
    <property type="match status" value="2"/>
</dbReference>
<comment type="similarity">
    <text evidence="7">Belongs to the peptidase M48 family.</text>
</comment>
<reference evidence="9 10" key="2">
    <citation type="journal article" date="2012" name="BMC Genomics">
        <title>The genome of Pelobacter carbinolicus reveals surprising metabolic capabilities and physiological features.</title>
        <authorList>
            <person name="Aklujkar M."/>
            <person name="Haveman S.A."/>
            <person name="Didonato R.Jr."/>
            <person name="Chertkov O."/>
            <person name="Han C.S."/>
            <person name="Land M.L."/>
            <person name="Brown P."/>
            <person name="Lovley D.R."/>
        </authorList>
    </citation>
    <scope>NUCLEOTIDE SEQUENCE [LARGE SCALE GENOMIC DNA]</scope>
    <source>
        <strain evidence="10">DSM 2380 / NBRC 103641 / GraBd1</strain>
    </source>
</reference>
<keyword evidence="9" id="KW-0449">Lipoprotein</keyword>
<dbReference type="HOGENOM" id="CLU_039394_0_0_7"/>
<dbReference type="AlphaFoldDB" id="Q3A596"/>
<dbReference type="Pfam" id="PF13174">
    <property type="entry name" value="TPR_6"/>
    <property type="match status" value="1"/>
</dbReference>
<feature type="repeat" description="TPR" evidence="6">
    <location>
        <begin position="354"/>
        <end position="387"/>
    </location>
</feature>
<protein>
    <submittedName>
        <fullName evidence="9">Peptidase lipoprotein, M48 family, TPR domain-containing</fullName>
    </submittedName>
</protein>
<dbReference type="InterPro" id="IPR051156">
    <property type="entry name" value="Mito/Outer_Membr_Metalloprot"/>
</dbReference>
<dbReference type="PANTHER" id="PTHR22726:SF1">
    <property type="entry name" value="METALLOENDOPEPTIDASE OMA1, MITOCHONDRIAL"/>
    <property type="match status" value="1"/>
</dbReference>
<dbReference type="STRING" id="338963.Pcar_1212"/>
<evidence type="ECO:0000256" key="7">
    <source>
        <dbReference type="RuleBase" id="RU003983"/>
    </source>
</evidence>
<dbReference type="SMART" id="SM00028">
    <property type="entry name" value="TPR"/>
    <property type="match status" value="4"/>
</dbReference>
<evidence type="ECO:0000256" key="3">
    <source>
        <dbReference type="ARBA" id="ARBA00022801"/>
    </source>
</evidence>
<dbReference type="GO" id="GO:0004222">
    <property type="term" value="F:metalloendopeptidase activity"/>
    <property type="evidence" value="ECO:0007669"/>
    <property type="project" value="InterPro"/>
</dbReference>
<dbReference type="PANTHER" id="PTHR22726">
    <property type="entry name" value="METALLOENDOPEPTIDASE OMA1"/>
    <property type="match status" value="1"/>
</dbReference>
<dbReference type="InterPro" id="IPR001915">
    <property type="entry name" value="Peptidase_M48"/>
</dbReference>
<dbReference type="GO" id="GO:0051603">
    <property type="term" value="P:proteolysis involved in protein catabolic process"/>
    <property type="evidence" value="ECO:0007669"/>
    <property type="project" value="TreeGrafter"/>
</dbReference>
<dbReference type="Gene3D" id="3.30.2010.10">
    <property type="entry name" value="Metalloproteases ('zincins'), catalytic domain"/>
    <property type="match status" value="1"/>
</dbReference>
<keyword evidence="3 7" id="KW-0378">Hydrolase</keyword>
<keyword evidence="5 7" id="KW-0482">Metalloprotease</keyword>
<keyword evidence="10" id="KW-1185">Reference proteome</keyword>
<dbReference type="EMBL" id="CP000142">
    <property type="protein sequence ID" value="ABA88461.2"/>
    <property type="molecule type" value="Genomic_DNA"/>
</dbReference>
<keyword evidence="6" id="KW-0802">TPR repeat</keyword>
<dbReference type="CDD" id="cd07333">
    <property type="entry name" value="M48C_bepA_like"/>
    <property type="match status" value="1"/>
</dbReference>
<dbReference type="GO" id="GO:0046872">
    <property type="term" value="F:metal ion binding"/>
    <property type="evidence" value="ECO:0007669"/>
    <property type="project" value="UniProtKB-KW"/>
</dbReference>
<dbReference type="KEGG" id="pca:Pcar_1212"/>
<keyword evidence="1 7" id="KW-0645">Protease</keyword>
<evidence type="ECO:0000256" key="4">
    <source>
        <dbReference type="ARBA" id="ARBA00022833"/>
    </source>
</evidence>
<dbReference type="GO" id="GO:0016020">
    <property type="term" value="C:membrane"/>
    <property type="evidence" value="ECO:0007669"/>
    <property type="project" value="TreeGrafter"/>
</dbReference>
<dbReference type="OrthoDB" id="9810445at2"/>
<dbReference type="SUPFAM" id="SSF48452">
    <property type="entry name" value="TPR-like"/>
    <property type="match status" value="1"/>
</dbReference>
<name>Q3A596_SYNC1</name>
<evidence type="ECO:0000256" key="6">
    <source>
        <dbReference type="PROSITE-ProRule" id="PRU00339"/>
    </source>
</evidence>
<dbReference type="eggNOG" id="COG4783">
    <property type="taxonomic scope" value="Bacteria"/>
</dbReference>
<organism evidence="9 10">
    <name type="scientific">Syntrophotalea carbinolica (strain DSM 2380 / NBRC 103641 / GraBd1)</name>
    <name type="common">Pelobacter carbinolicus</name>
    <dbReference type="NCBI Taxonomy" id="338963"/>
    <lineage>
        <taxon>Bacteria</taxon>
        <taxon>Pseudomonadati</taxon>
        <taxon>Thermodesulfobacteriota</taxon>
        <taxon>Desulfuromonadia</taxon>
        <taxon>Desulfuromonadales</taxon>
        <taxon>Syntrophotaleaceae</taxon>
        <taxon>Syntrophotalea</taxon>
    </lineage>
</organism>
<dbReference type="Pfam" id="PF13432">
    <property type="entry name" value="TPR_16"/>
    <property type="match status" value="1"/>
</dbReference>
<gene>
    <name evidence="9" type="ordered locus">Pcar_1212</name>
</gene>
<evidence type="ECO:0000313" key="10">
    <source>
        <dbReference type="Proteomes" id="UP000002534"/>
    </source>
</evidence>
<evidence type="ECO:0000259" key="8">
    <source>
        <dbReference type="Pfam" id="PF01435"/>
    </source>
</evidence>
<dbReference type="RefSeq" id="WP_011340935.1">
    <property type="nucleotide sequence ID" value="NC_007498.2"/>
</dbReference>
<accession>Q3A596</accession>
<keyword evidence="2" id="KW-0479">Metal-binding</keyword>